<dbReference type="EMBL" id="SNRW01015010">
    <property type="protein sequence ID" value="KAA6370843.1"/>
    <property type="molecule type" value="Genomic_DNA"/>
</dbReference>
<feature type="non-terminal residue" evidence="1">
    <location>
        <position position="163"/>
    </location>
</feature>
<evidence type="ECO:0000313" key="1">
    <source>
        <dbReference type="EMBL" id="KAA6370843.1"/>
    </source>
</evidence>
<comment type="caution">
    <text evidence="1">The sequence shown here is derived from an EMBL/GenBank/DDBJ whole genome shotgun (WGS) entry which is preliminary data.</text>
</comment>
<organism evidence="1 2">
    <name type="scientific">Streblomastix strix</name>
    <dbReference type="NCBI Taxonomy" id="222440"/>
    <lineage>
        <taxon>Eukaryota</taxon>
        <taxon>Metamonada</taxon>
        <taxon>Preaxostyla</taxon>
        <taxon>Oxymonadida</taxon>
        <taxon>Streblomastigidae</taxon>
        <taxon>Streblomastix</taxon>
    </lineage>
</organism>
<accession>A0A5J4UKR8</accession>
<dbReference type="AlphaFoldDB" id="A0A5J4UKR8"/>
<reference evidence="1 2" key="1">
    <citation type="submission" date="2019-03" db="EMBL/GenBank/DDBJ databases">
        <title>Single cell metagenomics reveals metabolic interactions within the superorganism composed of flagellate Streblomastix strix and complex community of Bacteroidetes bacteria on its surface.</title>
        <authorList>
            <person name="Treitli S.C."/>
            <person name="Kolisko M."/>
            <person name="Husnik F."/>
            <person name="Keeling P."/>
            <person name="Hampl V."/>
        </authorList>
    </citation>
    <scope>NUCLEOTIDE SEQUENCE [LARGE SCALE GENOMIC DNA]</scope>
    <source>
        <strain evidence="1">ST1C</strain>
    </source>
</reference>
<proteinExistence type="predicted"/>
<protein>
    <submittedName>
        <fullName evidence="1">Uncharacterized protein</fullName>
    </submittedName>
</protein>
<evidence type="ECO:0000313" key="2">
    <source>
        <dbReference type="Proteomes" id="UP000324800"/>
    </source>
</evidence>
<sequence>MSLIENVKGGIREIAKIPIKSMFLQEKKLSPDEFVEARNRLKFKCPSWQWFAKLPILYFIHTQHQLLLLLISHHGTRRPQKSAELPPTRQAIPVNKTHPMQIKSIHCHRSGRRSLSGESDEWVAAGERNVATNNSIASCSSADKPILPLLLQSKGEKGSGATL</sequence>
<gene>
    <name evidence="1" type="ORF">EZS28_033630</name>
</gene>
<dbReference type="Proteomes" id="UP000324800">
    <property type="component" value="Unassembled WGS sequence"/>
</dbReference>
<dbReference type="OrthoDB" id="1584384at2759"/>
<name>A0A5J4UKR8_9EUKA</name>